<keyword evidence="4" id="KW-0804">Transcription</keyword>
<evidence type="ECO:0000259" key="7">
    <source>
        <dbReference type="Pfam" id="PF08281"/>
    </source>
</evidence>
<dbReference type="InterPro" id="IPR014284">
    <property type="entry name" value="RNA_pol_sigma-70_dom"/>
</dbReference>
<sequence length="201" mass="22268">MDPDAQLEQAIAAAKGGDEHAIDQLLRRFHPELVRLADRKVGGALRRREAPSDVVQKTELEAYRSIGEFRGGTEPELRAWLTRILERNVLNAARANRAAKRDHRREQHCEPTPGETQLAWLTPGRGRHATASRTVLRAEAAVRLQAAVGRLPEAQRTAVTLRHLQGASLDEIVVAMDRTPAAVAGLLRRGLRSLREVLVDV</sequence>
<dbReference type="Gene3D" id="1.10.10.10">
    <property type="entry name" value="Winged helix-like DNA-binding domain superfamily/Winged helix DNA-binding domain"/>
    <property type="match status" value="1"/>
</dbReference>
<keyword evidence="9" id="KW-1185">Reference proteome</keyword>
<dbReference type="RefSeq" id="WP_145285928.1">
    <property type="nucleotide sequence ID" value="NZ_CP036291.1"/>
</dbReference>
<evidence type="ECO:0000256" key="1">
    <source>
        <dbReference type="ARBA" id="ARBA00010641"/>
    </source>
</evidence>
<evidence type="ECO:0000256" key="5">
    <source>
        <dbReference type="SAM" id="MobiDB-lite"/>
    </source>
</evidence>
<accession>A0A518DD70</accession>
<dbReference type="InterPro" id="IPR036388">
    <property type="entry name" value="WH-like_DNA-bd_sf"/>
</dbReference>
<dbReference type="GO" id="GO:0006352">
    <property type="term" value="P:DNA-templated transcription initiation"/>
    <property type="evidence" value="ECO:0007669"/>
    <property type="project" value="InterPro"/>
</dbReference>
<feature type="region of interest" description="Disordered" evidence="5">
    <location>
        <begin position="96"/>
        <end position="116"/>
    </location>
</feature>
<dbReference type="InterPro" id="IPR039425">
    <property type="entry name" value="RNA_pol_sigma-70-like"/>
</dbReference>
<dbReference type="GO" id="GO:0016987">
    <property type="term" value="F:sigma factor activity"/>
    <property type="evidence" value="ECO:0007669"/>
    <property type="project" value="UniProtKB-KW"/>
</dbReference>
<keyword evidence="2" id="KW-0805">Transcription regulation</keyword>
<dbReference type="SUPFAM" id="SSF88659">
    <property type="entry name" value="Sigma3 and sigma4 domains of RNA polymerase sigma factors"/>
    <property type="match status" value="1"/>
</dbReference>
<dbReference type="Gene3D" id="1.10.1740.10">
    <property type="match status" value="1"/>
</dbReference>
<dbReference type="Pfam" id="PF08281">
    <property type="entry name" value="Sigma70_r4_2"/>
    <property type="match status" value="1"/>
</dbReference>
<dbReference type="GO" id="GO:0003677">
    <property type="term" value="F:DNA binding"/>
    <property type="evidence" value="ECO:0007669"/>
    <property type="project" value="InterPro"/>
</dbReference>
<dbReference type="PANTHER" id="PTHR43133">
    <property type="entry name" value="RNA POLYMERASE ECF-TYPE SIGMA FACTO"/>
    <property type="match status" value="1"/>
</dbReference>
<reference evidence="8 9" key="1">
    <citation type="submission" date="2019-02" db="EMBL/GenBank/DDBJ databases">
        <title>Deep-cultivation of Planctomycetes and their phenomic and genomic characterization uncovers novel biology.</title>
        <authorList>
            <person name="Wiegand S."/>
            <person name="Jogler M."/>
            <person name="Boedeker C."/>
            <person name="Pinto D."/>
            <person name="Vollmers J."/>
            <person name="Rivas-Marin E."/>
            <person name="Kohn T."/>
            <person name="Peeters S.H."/>
            <person name="Heuer A."/>
            <person name="Rast P."/>
            <person name="Oberbeckmann S."/>
            <person name="Bunk B."/>
            <person name="Jeske O."/>
            <person name="Meyerdierks A."/>
            <person name="Storesund J.E."/>
            <person name="Kallscheuer N."/>
            <person name="Luecker S."/>
            <person name="Lage O.M."/>
            <person name="Pohl T."/>
            <person name="Merkel B.J."/>
            <person name="Hornburger P."/>
            <person name="Mueller R.-W."/>
            <person name="Bruemmer F."/>
            <person name="Labrenz M."/>
            <person name="Spormann A.M."/>
            <person name="Op den Camp H."/>
            <person name="Overmann J."/>
            <person name="Amann R."/>
            <person name="Jetten M.S.M."/>
            <person name="Mascher T."/>
            <person name="Medema M.H."/>
            <person name="Devos D.P."/>
            <person name="Kaster A.-K."/>
            <person name="Ovreas L."/>
            <person name="Rohde M."/>
            <person name="Galperin M.Y."/>
            <person name="Jogler C."/>
        </authorList>
    </citation>
    <scope>NUCLEOTIDE SEQUENCE [LARGE SCALE GENOMIC DNA]</scope>
    <source>
        <strain evidence="8 9">Pla175</strain>
    </source>
</reference>
<dbReference type="InterPro" id="IPR013324">
    <property type="entry name" value="RNA_pol_sigma_r3/r4-like"/>
</dbReference>
<dbReference type="Proteomes" id="UP000317429">
    <property type="component" value="Chromosome"/>
</dbReference>
<dbReference type="NCBIfam" id="TIGR02937">
    <property type="entry name" value="sigma70-ECF"/>
    <property type="match status" value="1"/>
</dbReference>
<keyword evidence="3" id="KW-0731">Sigma factor</keyword>
<dbReference type="PANTHER" id="PTHR43133:SF51">
    <property type="entry name" value="RNA POLYMERASE SIGMA FACTOR"/>
    <property type="match status" value="1"/>
</dbReference>
<feature type="domain" description="RNA polymerase sigma factor 70 region 4 type 2" evidence="7">
    <location>
        <begin position="143"/>
        <end position="194"/>
    </location>
</feature>
<dbReference type="AlphaFoldDB" id="A0A518DD70"/>
<protein>
    <submittedName>
        <fullName evidence="8">ECF RNA polymerase sigma factor SigH</fullName>
    </submittedName>
</protein>
<dbReference type="InterPro" id="IPR013249">
    <property type="entry name" value="RNA_pol_sigma70_r4_t2"/>
</dbReference>
<evidence type="ECO:0000313" key="9">
    <source>
        <dbReference type="Proteomes" id="UP000317429"/>
    </source>
</evidence>
<evidence type="ECO:0000256" key="3">
    <source>
        <dbReference type="ARBA" id="ARBA00023082"/>
    </source>
</evidence>
<dbReference type="Pfam" id="PF04542">
    <property type="entry name" value="Sigma70_r2"/>
    <property type="match status" value="1"/>
</dbReference>
<name>A0A518DD70_9BACT</name>
<dbReference type="EMBL" id="CP036291">
    <property type="protein sequence ID" value="QDU89427.1"/>
    <property type="molecule type" value="Genomic_DNA"/>
</dbReference>
<evidence type="ECO:0000256" key="4">
    <source>
        <dbReference type="ARBA" id="ARBA00023163"/>
    </source>
</evidence>
<evidence type="ECO:0000256" key="2">
    <source>
        <dbReference type="ARBA" id="ARBA00023015"/>
    </source>
</evidence>
<dbReference type="SUPFAM" id="SSF88946">
    <property type="entry name" value="Sigma2 domain of RNA polymerase sigma factors"/>
    <property type="match status" value="1"/>
</dbReference>
<proteinExistence type="inferred from homology"/>
<evidence type="ECO:0000313" key="8">
    <source>
        <dbReference type="EMBL" id="QDU89427.1"/>
    </source>
</evidence>
<evidence type="ECO:0000259" key="6">
    <source>
        <dbReference type="Pfam" id="PF04542"/>
    </source>
</evidence>
<dbReference type="InterPro" id="IPR013325">
    <property type="entry name" value="RNA_pol_sigma_r2"/>
</dbReference>
<feature type="domain" description="RNA polymerase sigma-70 region 2" evidence="6">
    <location>
        <begin position="25"/>
        <end position="97"/>
    </location>
</feature>
<dbReference type="InterPro" id="IPR007627">
    <property type="entry name" value="RNA_pol_sigma70_r2"/>
</dbReference>
<dbReference type="KEGG" id="pnd:Pla175_28170"/>
<dbReference type="OrthoDB" id="265297at2"/>
<comment type="similarity">
    <text evidence="1">Belongs to the sigma-70 factor family. ECF subfamily.</text>
</comment>
<gene>
    <name evidence="8" type="primary">sigH</name>
    <name evidence="8" type="ORF">Pla175_28170</name>
</gene>
<organism evidence="8 9">
    <name type="scientific">Pirellulimonas nuda</name>
    <dbReference type="NCBI Taxonomy" id="2528009"/>
    <lineage>
        <taxon>Bacteria</taxon>
        <taxon>Pseudomonadati</taxon>
        <taxon>Planctomycetota</taxon>
        <taxon>Planctomycetia</taxon>
        <taxon>Pirellulales</taxon>
        <taxon>Lacipirellulaceae</taxon>
        <taxon>Pirellulimonas</taxon>
    </lineage>
</organism>